<sequence>MGNLLFQQARDAVAQAVSCSNHSEQQALVDKAKNALLSAYTNSSTAERVQLREMQDELQSISATE</sequence>
<dbReference type="Pfam" id="PF12758">
    <property type="entry name" value="DUF3813"/>
    <property type="match status" value="1"/>
</dbReference>
<gene>
    <name evidence="1" type="ORF">BACCIP111899_02068</name>
</gene>
<dbReference type="Proteomes" id="UP000789423">
    <property type="component" value="Unassembled WGS sequence"/>
</dbReference>
<organism evidence="1 2">
    <name type="scientific">Bacillus rhizoplanae</name>
    <dbReference type="NCBI Taxonomy" id="2880966"/>
    <lineage>
        <taxon>Bacteria</taxon>
        <taxon>Bacillati</taxon>
        <taxon>Bacillota</taxon>
        <taxon>Bacilli</taxon>
        <taxon>Bacillales</taxon>
        <taxon>Bacillaceae</taxon>
        <taxon>Bacillus</taxon>
    </lineage>
</organism>
<evidence type="ECO:0000313" key="1">
    <source>
        <dbReference type="EMBL" id="CAG9612890.1"/>
    </source>
</evidence>
<accession>A0ABM8YB09</accession>
<dbReference type="EMBL" id="CAKJTI010000008">
    <property type="protein sequence ID" value="CAG9612890.1"/>
    <property type="molecule type" value="Genomic_DNA"/>
</dbReference>
<dbReference type="InterPro" id="IPR024217">
    <property type="entry name" value="DUF3813"/>
</dbReference>
<keyword evidence="2" id="KW-1185">Reference proteome</keyword>
<name>A0ABM8YB09_9BACI</name>
<dbReference type="RefSeq" id="WP_230575000.1">
    <property type="nucleotide sequence ID" value="NZ_CAKJTI010000008.1"/>
</dbReference>
<protein>
    <recommendedName>
        <fullName evidence="3">DUF3813 domain-containing protein</fullName>
    </recommendedName>
</protein>
<evidence type="ECO:0008006" key="3">
    <source>
        <dbReference type="Google" id="ProtNLM"/>
    </source>
</evidence>
<reference evidence="1 2" key="1">
    <citation type="submission" date="2021-10" db="EMBL/GenBank/DDBJ databases">
        <authorList>
            <person name="Criscuolo A."/>
        </authorList>
    </citation>
    <scope>NUCLEOTIDE SEQUENCE [LARGE SCALE GENOMIC DNA]</scope>
    <source>
        <strain evidence="2">CIP 111899</strain>
    </source>
</reference>
<proteinExistence type="predicted"/>
<comment type="caution">
    <text evidence="1">The sequence shown here is derived from an EMBL/GenBank/DDBJ whole genome shotgun (WGS) entry which is preliminary data.</text>
</comment>
<evidence type="ECO:0000313" key="2">
    <source>
        <dbReference type="Proteomes" id="UP000789423"/>
    </source>
</evidence>